<reference evidence="7 8" key="1">
    <citation type="submission" date="2016-03" db="EMBL/GenBank/DDBJ databases">
        <authorList>
            <person name="Devillers H."/>
        </authorList>
    </citation>
    <scope>NUCLEOTIDE SEQUENCE [LARGE SCALE GENOMIC DNA]</scope>
    <source>
        <strain evidence="7">CBS 6772</strain>
    </source>
</reference>
<feature type="transmembrane region" description="Helical" evidence="5">
    <location>
        <begin position="739"/>
        <end position="760"/>
    </location>
</feature>
<dbReference type="GO" id="GO:0016020">
    <property type="term" value="C:membrane"/>
    <property type="evidence" value="ECO:0007669"/>
    <property type="project" value="UniProtKB-SubCell"/>
</dbReference>
<dbReference type="PANTHER" id="PTHR43341:SF46">
    <property type="entry name" value="SPS-SENSOR COMPONENT SSY1"/>
    <property type="match status" value="1"/>
</dbReference>
<feature type="domain" description="Amino acid permease/ SLC12A" evidence="6">
    <location>
        <begin position="273"/>
        <end position="801"/>
    </location>
</feature>
<dbReference type="GO" id="GO:0015171">
    <property type="term" value="F:amino acid transmembrane transporter activity"/>
    <property type="evidence" value="ECO:0007669"/>
    <property type="project" value="TreeGrafter"/>
</dbReference>
<gene>
    <name evidence="7" type="ORF">LAFE_0H07624G</name>
</gene>
<evidence type="ECO:0000256" key="4">
    <source>
        <dbReference type="ARBA" id="ARBA00023136"/>
    </source>
</evidence>
<evidence type="ECO:0000313" key="7">
    <source>
        <dbReference type="EMBL" id="SCW04170.1"/>
    </source>
</evidence>
<accession>A0A1G4MJX6</accession>
<evidence type="ECO:0000256" key="5">
    <source>
        <dbReference type="SAM" id="Phobius"/>
    </source>
</evidence>
<feature type="transmembrane region" description="Helical" evidence="5">
    <location>
        <begin position="488"/>
        <end position="509"/>
    </location>
</feature>
<feature type="transmembrane region" description="Helical" evidence="5">
    <location>
        <begin position="276"/>
        <end position="295"/>
    </location>
</feature>
<evidence type="ECO:0000256" key="1">
    <source>
        <dbReference type="ARBA" id="ARBA00004141"/>
    </source>
</evidence>
<dbReference type="Gene3D" id="1.20.1740.10">
    <property type="entry name" value="Amino acid/polyamine transporter I"/>
    <property type="match status" value="1"/>
</dbReference>
<keyword evidence="8" id="KW-1185">Reference proteome</keyword>
<comment type="subcellular location">
    <subcellularLocation>
        <location evidence="1">Membrane</location>
        <topology evidence="1">Multi-pass membrane protein</topology>
    </subcellularLocation>
</comment>
<protein>
    <submittedName>
        <fullName evidence="7">LAFE_0H07624g1_1</fullName>
    </submittedName>
</protein>
<dbReference type="AlphaFoldDB" id="A0A1G4MJX6"/>
<dbReference type="PANTHER" id="PTHR43341">
    <property type="entry name" value="AMINO ACID PERMEASE"/>
    <property type="match status" value="1"/>
</dbReference>
<keyword evidence="4 5" id="KW-0472">Membrane</keyword>
<name>A0A1G4MJX6_LACFM</name>
<feature type="transmembrane region" description="Helical" evidence="5">
    <location>
        <begin position="530"/>
        <end position="549"/>
    </location>
</feature>
<feature type="transmembrane region" description="Helical" evidence="5">
    <location>
        <begin position="345"/>
        <end position="366"/>
    </location>
</feature>
<sequence>MANANQIYALFPGSNNIEIPTVCDDESLKNHEQELESMGDSINTNILREVVDEERDVLTEEFQEKLRNDRFYLTNLYEDKTKTMLPHADNFKAQGDLNDFQVYSQKVEREYLMRDKLEELLKHRKDQTLKILDNNELVDEFVAGKEGSSILQKPSRVRRKLRNLVGHHRSRSVASSSSSVFQLYPLVHTRSESADTQIIDLEKKQNWVIDDDYAYSLGKNDHKLQFEESHLNSRPSRGPKHLLNACERLLPPDLRRNRNHEKYYVQRKLNIRHLQMIAIGASFGVGLFLSSGKALSIGGPFGSVLGFIICASIVLATMLSFTELSTLIPLSSGFSGLASRFVEDAFGFALGWSYWFSFIIALPGQIVASTLMLSYYELIKTHREAIPGFVTLFLVMTVSVNLLDVRILAEIIYGFTFFKILIAVMMIITMIVLNAGGGEQTHPRIGFRYWDSSKSIHGMTYGLFRPTFDLNDLGSGSQNGIGGDKGRFLSLLVVILISSFSFSGVELAFVASGEAINPRKTLPSATKRTFCTIIVLYIVSIFVVSLNIYSGDYRLLRYYTTEDEITTDMSSLKSSTLWEIDQVCSKDYAFSLQDLTNGNQSPWVLALQSFGLCSFSSVFNGILVFFGVSAGCSSLYASSRTLYSMAIQGKAPQMFRICSKRGVPFVSVLFSGLFGFLAYLVVDATSLETFQALANISSATTSIIWIGLNVSFLRFYYALKKRSGIISRDDPTFPYRSPFQPFLASYGLLGSVLIVLLMGFTNFLSGFWNTKMFFSSYGGLIFFSACYIGYKVFGTSKIQKLDQLDMDSGRREMDRMIWTEHNEYSNTIRERIKHIVTWMF</sequence>
<dbReference type="Pfam" id="PF00324">
    <property type="entry name" value="AA_permease"/>
    <property type="match status" value="1"/>
</dbReference>
<feature type="transmembrane region" description="Helical" evidence="5">
    <location>
        <begin position="411"/>
        <end position="433"/>
    </location>
</feature>
<dbReference type="OrthoDB" id="3900342at2759"/>
<dbReference type="OMA" id="FIRFYYG"/>
<dbReference type="EMBL" id="LT598491">
    <property type="protein sequence ID" value="SCW04170.1"/>
    <property type="molecule type" value="Genomic_DNA"/>
</dbReference>
<proteinExistence type="predicted"/>
<evidence type="ECO:0000313" key="8">
    <source>
        <dbReference type="Proteomes" id="UP000190831"/>
    </source>
</evidence>
<evidence type="ECO:0000259" key="6">
    <source>
        <dbReference type="Pfam" id="PF00324"/>
    </source>
</evidence>
<feature type="transmembrane region" description="Helical" evidence="5">
    <location>
        <begin position="301"/>
        <end position="324"/>
    </location>
</feature>
<evidence type="ECO:0000256" key="2">
    <source>
        <dbReference type="ARBA" id="ARBA00022692"/>
    </source>
</evidence>
<feature type="transmembrane region" description="Helical" evidence="5">
    <location>
        <begin position="663"/>
        <end position="682"/>
    </location>
</feature>
<feature type="transmembrane region" description="Helical" evidence="5">
    <location>
        <begin position="618"/>
        <end position="637"/>
    </location>
</feature>
<evidence type="ECO:0000256" key="3">
    <source>
        <dbReference type="ARBA" id="ARBA00022989"/>
    </source>
</evidence>
<keyword evidence="2 5" id="KW-0812">Transmembrane</keyword>
<dbReference type="InterPro" id="IPR004841">
    <property type="entry name" value="AA-permease/SLC12A_dom"/>
</dbReference>
<keyword evidence="3 5" id="KW-1133">Transmembrane helix</keyword>
<organism evidence="7 8">
    <name type="scientific">Lachancea fermentati</name>
    <name type="common">Zygosaccharomyces fermentati</name>
    <dbReference type="NCBI Taxonomy" id="4955"/>
    <lineage>
        <taxon>Eukaryota</taxon>
        <taxon>Fungi</taxon>
        <taxon>Dikarya</taxon>
        <taxon>Ascomycota</taxon>
        <taxon>Saccharomycotina</taxon>
        <taxon>Saccharomycetes</taxon>
        <taxon>Saccharomycetales</taxon>
        <taxon>Saccharomycetaceae</taxon>
        <taxon>Lachancea</taxon>
    </lineage>
</organism>
<dbReference type="Proteomes" id="UP000190831">
    <property type="component" value="Chromosome H"/>
</dbReference>
<feature type="transmembrane region" description="Helical" evidence="5">
    <location>
        <begin position="702"/>
        <end position="719"/>
    </location>
</feature>
<dbReference type="InterPro" id="IPR050524">
    <property type="entry name" value="APC_YAT"/>
</dbReference>
<feature type="transmembrane region" description="Helical" evidence="5">
    <location>
        <begin position="772"/>
        <end position="790"/>
    </location>
</feature>